<dbReference type="RefSeq" id="WP_349639509.1">
    <property type="nucleotide sequence ID" value="NZ_CP090958.1"/>
</dbReference>
<dbReference type="EMBL" id="CP090958">
    <property type="protein sequence ID" value="WGW12705.1"/>
    <property type="molecule type" value="Genomic_DNA"/>
</dbReference>
<organism evidence="1 2">
    <name type="scientific">Saxibacter everestensis</name>
    <dbReference type="NCBI Taxonomy" id="2909229"/>
    <lineage>
        <taxon>Bacteria</taxon>
        <taxon>Bacillati</taxon>
        <taxon>Actinomycetota</taxon>
        <taxon>Actinomycetes</taxon>
        <taxon>Micrococcales</taxon>
        <taxon>Brevibacteriaceae</taxon>
        <taxon>Saxibacter</taxon>
    </lineage>
</organism>
<evidence type="ECO:0000313" key="1">
    <source>
        <dbReference type="EMBL" id="WGW12705.1"/>
    </source>
</evidence>
<evidence type="ECO:0000313" key="2">
    <source>
        <dbReference type="Proteomes" id="UP001209083"/>
    </source>
</evidence>
<keyword evidence="2" id="KW-1185">Reference proteome</keyword>
<gene>
    <name evidence="1" type="ORF">LWF01_02740</name>
</gene>
<name>A0ABY8QUM9_9MICO</name>
<dbReference type="Proteomes" id="UP001209083">
    <property type="component" value="Chromosome"/>
</dbReference>
<proteinExistence type="predicted"/>
<sequence length="74" mass="8203">MNLTVAELSHCHLGLTISVTIDRRTRIGTLLSVWHERDRSLVKLVLGGTRIFAFYCDDATTSFVKIVQRDGGAA</sequence>
<accession>A0ABY8QUM9</accession>
<reference evidence="1 2" key="1">
    <citation type="submission" date="2023-05" db="EMBL/GenBank/DDBJ databases">
        <title>Lithophilousrod everest ZFBP1038 complete genpme.</title>
        <authorList>
            <person name="Tian M."/>
        </authorList>
    </citation>
    <scope>NUCLEOTIDE SEQUENCE [LARGE SCALE GENOMIC DNA]</scope>
    <source>
        <strain evidence="1 2">ZFBP1038</strain>
    </source>
</reference>
<protein>
    <submittedName>
        <fullName evidence="1">Uncharacterized protein</fullName>
    </submittedName>
</protein>